<dbReference type="EMBL" id="AZHW01000577">
    <property type="protein sequence ID" value="ETW98206.1"/>
    <property type="molecule type" value="Genomic_DNA"/>
</dbReference>
<dbReference type="HOGENOM" id="CLU_005391_1_0_7"/>
<dbReference type="Pfam" id="PF00171">
    <property type="entry name" value="Aldedh"/>
    <property type="match status" value="1"/>
</dbReference>
<dbReference type="InterPro" id="IPR016161">
    <property type="entry name" value="Ald_DH/histidinol_DH"/>
</dbReference>
<dbReference type="Proteomes" id="UP000019141">
    <property type="component" value="Unassembled WGS sequence"/>
</dbReference>
<dbReference type="InterPro" id="IPR016163">
    <property type="entry name" value="Ald_DH_C"/>
</dbReference>
<comment type="caution">
    <text evidence="4">The sequence shown here is derived from an EMBL/GenBank/DDBJ whole genome shotgun (WGS) entry which is preliminary data.</text>
</comment>
<evidence type="ECO:0000256" key="2">
    <source>
        <dbReference type="ARBA" id="ARBA00023002"/>
    </source>
</evidence>
<dbReference type="Gene3D" id="3.40.309.10">
    <property type="entry name" value="Aldehyde Dehydrogenase, Chain A, domain 2"/>
    <property type="match status" value="1"/>
</dbReference>
<dbReference type="SUPFAM" id="SSF53720">
    <property type="entry name" value="ALDH-like"/>
    <property type="match status" value="1"/>
</dbReference>
<reference evidence="4 5" key="1">
    <citation type="journal article" date="2014" name="Nature">
        <title>An environmental bacterial taxon with a large and distinct metabolic repertoire.</title>
        <authorList>
            <person name="Wilson M.C."/>
            <person name="Mori T."/>
            <person name="Ruckert C."/>
            <person name="Uria A.R."/>
            <person name="Helf M.J."/>
            <person name="Takada K."/>
            <person name="Gernert C."/>
            <person name="Steffens U.A."/>
            <person name="Heycke N."/>
            <person name="Schmitt S."/>
            <person name="Rinke C."/>
            <person name="Helfrich E.J."/>
            <person name="Brachmann A.O."/>
            <person name="Gurgui C."/>
            <person name="Wakimoto T."/>
            <person name="Kracht M."/>
            <person name="Crusemann M."/>
            <person name="Hentschel U."/>
            <person name="Abe I."/>
            <person name="Matsunaga S."/>
            <person name="Kalinowski J."/>
            <person name="Takeyama H."/>
            <person name="Piel J."/>
        </authorList>
    </citation>
    <scope>NUCLEOTIDE SEQUENCE [LARGE SCALE GENOMIC DNA]</scope>
    <source>
        <strain evidence="5">TSY1</strain>
    </source>
</reference>
<keyword evidence="5" id="KW-1185">Reference proteome</keyword>
<evidence type="ECO:0000313" key="5">
    <source>
        <dbReference type="Proteomes" id="UP000019141"/>
    </source>
</evidence>
<evidence type="ECO:0000256" key="1">
    <source>
        <dbReference type="ARBA" id="ARBA00009986"/>
    </source>
</evidence>
<protein>
    <recommendedName>
        <fullName evidence="3">Aldehyde dehydrogenase domain-containing protein</fullName>
    </recommendedName>
</protein>
<organism evidence="4 5">
    <name type="scientific">Entotheonella factor</name>
    <dbReference type="NCBI Taxonomy" id="1429438"/>
    <lineage>
        <taxon>Bacteria</taxon>
        <taxon>Pseudomonadati</taxon>
        <taxon>Nitrospinota/Tectimicrobiota group</taxon>
        <taxon>Candidatus Tectimicrobiota</taxon>
        <taxon>Candidatus Entotheonellia</taxon>
        <taxon>Candidatus Entotheonellales</taxon>
        <taxon>Candidatus Entotheonellaceae</taxon>
        <taxon>Candidatus Entotheonella</taxon>
    </lineage>
</organism>
<sequence>MKSASIEGWDEAIARTRRAQQAWAAKPVRQRLAVVRRLRHLIAERADALAQTLPETANRSRADTLVAEVLPLADACRFLEREAKGLLAPKRLRHRPLWMSGVVAEVQRQPLGVVLIMAPSNYPLLLPGVQLVQALVAGNGVLLKPGAGGLAAASMLAELLGLAGLDAALVHVLPEAPEAAMQAIEWGVDKVVLTGSAETGTKVLAALAPQLTPAIMELSGCDAAFVRPDAELELVVSALEFSFRLNGGATCIAPRRVFVPPSLAPTLESRLAERVRHLGPFDVAPHAGALARQLVQQACESGARLLSGGFEEDARMRPVILADVTPEMAVLRTEVFAPVLSLMRVADDTAALEAASCCPYALGAVVFGQEKTARELAARVRAGVVLINDVIVPTADARFPFGGLGRSGYGVTRGAEGLLEMTAIKALSVRRGHWRPHYDPPHPGHEDLFRAYIQAVHGAAWRQRLAAMGAGLRTLTQLPRPKRSTSFWANFEKGSN</sequence>
<dbReference type="PANTHER" id="PTHR42804">
    <property type="entry name" value="ALDEHYDE DEHYDROGENASE"/>
    <property type="match status" value="1"/>
</dbReference>
<dbReference type="InterPro" id="IPR016162">
    <property type="entry name" value="Ald_DH_N"/>
</dbReference>
<name>W4LLH3_ENTF1</name>
<dbReference type="AlphaFoldDB" id="W4LLH3"/>
<dbReference type="Gene3D" id="3.40.605.10">
    <property type="entry name" value="Aldehyde Dehydrogenase, Chain A, domain 1"/>
    <property type="match status" value="1"/>
</dbReference>
<keyword evidence="2" id="KW-0560">Oxidoreductase</keyword>
<proteinExistence type="inferred from homology"/>
<dbReference type="GO" id="GO:0016620">
    <property type="term" value="F:oxidoreductase activity, acting on the aldehyde or oxo group of donors, NAD or NADP as acceptor"/>
    <property type="evidence" value="ECO:0007669"/>
    <property type="project" value="InterPro"/>
</dbReference>
<evidence type="ECO:0000313" key="4">
    <source>
        <dbReference type="EMBL" id="ETW98206.1"/>
    </source>
</evidence>
<comment type="similarity">
    <text evidence="1">Belongs to the aldehyde dehydrogenase family.</text>
</comment>
<gene>
    <name evidence="4" type="ORF">ETSY1_19770</name>
</gene>
<dbReference type="InterPro" id="IPR015590">
    <property type="entry name" value="Aldehyde_DH_dom"/>
</dbReference>
<feature type="domain" description="Aldehyde dehydrogenase" evidence="3">
    <location>
        <begin position="5"/>
        <end position="426"/>
    </location>
</feature>
<accession>W4LLH3</accession>
<evidence type="ECO:0000259" key="3">
    <source>
        <dbReference type="Pfam" id="PF00171"/>
    </source>
</evidence>
<dbReference type="PANTHER" id="PTHR42804:SF1">
    <property type="entry name" value="ALDEHYDE DEHYDROGENASE-RELATED"/>
    <property type="match status" value="1"/>
</dbReference>